<protein>
    <submittedName>
        <fullName evidence="3">PepSY domain-containing protein</fullName>
    </submittedName>
</protein>
<dbReference type="Pfam" id="PF03413">
    <property type="entry name" value="PepSY"/>
    <property type="match status" value="2"/>
</dbReference>
<evidence type="ECO:0000259" key="2">
    <source>
        <dbReference type="Pfam" id="PF03413"/>
    </source>
</evidence>
<gene>
    <name evidence="3" type="ORF">H9646_03530</name>
</gene>
<evidence type="ECO:0000256" key="1">
    <source>
        <dbReference type="SAM" id="SignalP"/>
    </source>
</evidence>
<accession>A0ABR8S7U6</accession>
<dbReference type="Gene3D" id="3.10.450.40">
    <property type="match status" value="2"/>
</dbReference>
<organism evidence="3 4">
    <name type="scientific">Comamonas avium</name>
    <dbReference type="NCBI Taxonomy" id="2762231"/>
    <lineage>
        <taxon>Bacteria</taxon>
        <taxon>Pseudomonadati</taxon>
        <taxon>Pseudomonadota</taxon>
        <taxon>Betaproteobacteria</taxon>
        <taxon>Burkholderiales</taxon>
        <taxon>Comamonadaceae</taxon>
        <taxon>Comamonas</taxon>
    </lineage>
</organism>
<proteinExistence type="predicted"/>
<dbReference type="InterPro" id="IPR025711">
    <property type="entry name" value="PepSY"/>
</dbReference>
<evidence type="ECO:0000313" key="4">
    <source>
        <dbReference type="Proteomes" id="UP000634919"/>
    </source>
</evidence>
<name>A0ABR8S7U6_9BURK</name>
<keyword evidence="4" id="KW-1185">Reference proteome</keyword>
<keyword evidence="1" id="KW-0732">Signal</keyword>
<feature type="signal peptide" evidence="1">
    <location>
        <begin position="1"/>
        <end position="23"/>
    </location>
</feature>
<feature type="domain" description="PepSY" evidence="2">
    <location>
        <begin position="114"/>
        <end position="171"/>
    </location>
</feature>
<feature type="chain" id="PRO_5046148737" evidence="1">
    <location>
        <begin position="24"/>
        <end position="175"/>
    </location>
</feature>
<evidence type="ECO:0000313" key="3">
    <source>
        <dbReference type="EMBL" id="MBD7959541.1"/>
    </source>
</evidence>
<comment type="caution">
    <text evidence="3">The sequence shown here is derived from an EMBL/GenBank/DDBJ whole genome shotgun (WGS) entry which is preliminary data.</text>
</comment>
<feature type="domain" description="PepSY" evidence="2">
    <location>
        <begin position="37"/>
        <end position="92"/>
    </location>
</feature>
<dbReference type="Proteomes" id="UP000634919">
    <property type="component" value="Unassembled WGS sequence"/>
</dbReference>
<reference evidence="3 4" key="1">
    <citation type="submission" date="2020-08" db="EMBL/GenBank/DDBJ databases">
        <title>A Genomic Blueprint of the Chicken Gut Microbiome.</title>
        <authorList>
            <person name="Gilroy R."/>
            <person name="Ravi A."/>
            <person name="Getino M."/>
            <person name="Pursley I."/>
            <person name="Horton D.L."/>
            <person name="Alikhan N.-F."/>
            <person name="Baker D."/>
            <person name="Gharbi K."/>
            <person name="Hall N."/>
            <person name="Watson M."/>
            <person name="Adriaenssens E.M."/>
            <person name="Foster-Nyarko E."/>
            <person name="Jarju S."/>
            <person name="Secka A."/>
            <person name="Antonio M."/>
            <person name="Oren A."/>
            <person name="Chaudhuri R."/>
            <person name="La Ragione R.M."/>
            <person name="Hildebrand F."/>
            <person name="Pallen M.J."/>
        </authorList>
    </citation>
    <scope>NUCLEOTIDE SEQUENCE [LARGE SCALE GENOMIC DNA]</scope>
    <source>
        <strain evidence="3 4">Sa2CVA6</strain>
    </source>
</reference>
<sequence>MFHLRTTTSAALLALSLGLSAHADTPAQWQALTAPLKVNLEQAIANTTQAVPGTVIEIDLDDGDGAGVRYEAQVLTAQGESVEVWVDGVTGQARMHENDGKAKRRDAERAKTAKISIVQAIQAATAHTPGKPVKAELDNHWGNVSYEVDVLKADHTVMAIKVDAISGKILRAKPD</sequence>
<dbReference type="RefSeq" id="WP_191721958.1">
    <property type="nucleotide sequence ID" value="NZ_JACSQK010000002.1"/>
</dbReference>
<dbReference type="EMBL" id="JACSQK010000002">
    <property type="protein sequence ID" value="MBD7959541.1"/>
    <property type="molecule type" value="Genomic_DNA"/>
</dbReference>